<evidence type="ECO:0000256" key="1">
    <source>
        <dbReference type="SAM" id="Phobius"/>
    </source>
</evidence>
<dbReference type="EMBL" id="BLLK01000027">
    <property type="protein sequence ID" value="GFH48371.1"/>
    <property type="molecule type" value="Genomic_DNA"/>
</dbReference>
<reference evidence="2 3" key="1">
    <citation type="journal article" date="2021" name="Sci. Rep.">
        <title>The genome of the diatom Chaetoceros tenuissimus carries an ancient integrated fragment of an extant virus.</title>
        <authorList>
            <person name="Hongo Y."/>
            <person name="Kimura K."/>
            <person name="Takaki Y."/>
            <person name="Yoshida Y."/>
            <person name="Baba S."/>
            <person name="Kobayashi G."/>
            <person name="Nagasaki K."/>
            <person name="Hano T."/>
            <person name="Tomaru Y."/>
        </authorList>
    </citation>
    <scope>NUCLEOTIDE SEQUENCE [LARGE SCALE GENOMIC DNA]</scope>
    <source>
        <strain evidence="2 3">NIES-3715</strain>
    </source>
</reference>
<name>A0AAD3CLW8_9STRA</name>
<evidence type="ECO:0000313" key="2">
    <source>
        <dbReference type="EMBL" id="GFH48371.1"/>
    </source>
</evidence>
<sequence length="193" mass="22774">MYNGNSEQYWKQRSKSWSFIKSRAFLPLFFLVICFAFTLRINFVKNLRHEKRRLLQAVQYEPTQEQHGFCDLNMRDMLRIQCDDMCKSEEMSIPRPTMYQACHLGCSRAFYLAAVVGCRQGPEEKVLGKVNEEAHTSCSRYIGVEPKPVVESTCKKYYREATKRGRKAGFDFIGEIIKVELEKKRRKLEEEYL</sequence>
<protein>
    <submittedName>
        <fullName evidence="2">Uncharacterized protein</fullName>
    </submittedName>
</protein>
<keyword evidence="1" id="KW-0812">Transmembrane</keyword>
<comment type="caution">
    <text evidence="2">The sequence shown here is derived from an EMBL/GenBank/DDBJ whole genome shotgun (WGS) entry which is preliminary data.</text>
</comment>
<gene>
    <name evidence="2" type="ORF">CTEN210_04847</name>
</gene>
<keyword evidence="3" id="KW-1185">Reference proteome</keyword>
<proteinExistence type="predicted"/>
<accession>A0AAD3CLW8</accession>
<keyword evidence="1" id="KW-0472">Membrane</keyword>
<evidence type="ECO:0000313" key="3">
    <source>
        <dbReference type="Proteomes" id="UP001054902"/>
    </source>
</evidence>
<dbReference type="Proteomes" id="UP001054902">
    <property type="component" value="Unassembled WGS sequence"/>
</dbReference>
<organism evidence="2 3">
    <name type="scientific">Chaetoceros tenuissimus</name>
    <dbReference type="NCBI Taxonomy" id="426638"/>
    <lineage>
        <taxon>Eukaryota</taxon>
        <taxon>Sar</taxon>
        <taxon>Stramenopiles</taxon>
        <taxon>Ochrophyta</taxon>
        <taxon>Bacillariophyta</taxon>
        <taxon>Coscinodiscophyceae</taxon>
        <taxon>Chaetocerotophycidae</taxon>
        <taxon>Chaetocerotales</taxon>
        <taxon>Chaetocerotaceae</taxon>
        <taxon>Chaetoceros</taxon>
    </lineage>
</organism>
<dbReference type="AlphaFoldDB" id="A0AAD3CLW8"/>
<feature type="transmembrane region" description="Helical" evidence="1">
    <location>
        <begin position="24"/>
        <end position="43"/>
    </location>
</feature>
<keyword evidence="1" id="KW-1133">Transmembrane helix</keyword>